<organism evidence="3 4">
    <name type="scientific">Marinobacter halodurans</name>
    <dbReference type="NCBI Taxonomy" id="2528979"/>
    <lineage>
        <taxon>Bacteria</taxon>
        <taxon>Pseudomonadati</taxon>
        <taxon>Pseudomonadota</taxon>
        <taxon>Gammaproteobacteria</taxon>
        <taxon>Pseudomonadales</taxon>
        <taxon>Marinobacteraceae</taxon>
        <taxon>Marinobacter</taxon>
    </lineage>
</organism>
<keyword evidence="1" id="KW-0472">Membrane</keyword>
<comment type="caution">
    <text evidence="3">The sequence shown here is derived from an EMBL/GenBank/DDBJ whole genome shotgun (WGS) entry which is preliminary data.</text>
</comment>
<keyword evidence="1" id="KW-0812">Transmembrane</keyword>
<sequence>MKGDSSMPGINRTRSTSHNQRGAILPLVAISLIGILGMAALALDMSHAHLEKTRLQNSLDAAALSAAKVLDQTGNTLVAETAGRDTFASNLAEPGNTTLGEALDGGSLTVTVEFSSTLDPFVPATLPAQYVRVRAAGYDVKNWFAPLFGLNRTEIPGTAVAGPSPTLANVCNVAPMMVCGTPPASAPPGTTYGYSRGDVEMLKIGSGTSSEVGNGNFYLVRLDGSAGGADVRDAAAGKYHSCLSNGEVVETEPGNTVGPFAQGINTRLGVYKGPVNASDYPPDWFTDHANYTEADYQNGTAPGFDLDWYLSKMANVDPTTPPSGVPGRRILTVPVGDCNGLANGQSSVDLLGFACFYMITEMAQTGQALFFGQFKDDCGGNGVPGPNPVTGPGPHVIQLYKDPDTLDS</sequence>
<dbReference type="InterPro" id="IPR028087">
    <property type="entry name" value="Tad_N"/>
</dbReference>
<dbReference type="Proteomes" id="UP000313645">
    <property type="component" value="Unassembled WGS sequence"/>
</dbReference>
<reference evidence="3 4" key="1">
    <citation type="submission" date="2019-02" db="EMBL/GenBank/DDBJ databases">
        <title>Marinobacter halodurans sp. nov., a marine bacterium isolated from sea tidal flat.</title>
        <authorList>
            <person name="Yoo Y."/>
            <person name="Lee D.W."/>
            <person name="Kim B.S."/>
            <person name="Kim J.-J."/>
        </authorList>
    </citation>
    <scope>NUCLEOTIDE SEQUENCE [LARGE SCALE GENOMIC DNA]</scope>
    <source>
        <strain evidence="3 4">YJ-S3-2</strain>
    </source>
</reference>
<evidence type="ECO:0000313" key="4">
    <source>
        <dbReference type="Proteomes" id="UP000313645"/>
    </source>
</evidence>
<evidence type="ECO:0000259" key="2">
    <source>
        <dbReference type="Pfam" id="PF13400"/>
    </source>
</evidence>
<protein>
    <submittedName>
        <fullName evidence="3">Pilus assembly protein</fullName>
    </submittedName>
</protein>
<feature type="domain" description="Putative Flp pilus-assembly TadG-like N-terminal" evidence="2">
    <location>
        <begin position="22"/>
        <end position="67"/>
    </location>
</feature>
<gene>
    <name evidence="3" type="ORF">EZI54_14620</name>
</gene>
<keyword evidence="4" id="KW-1185">Reference proteome</keyword>
<proteinExistence type="predicted"/>
<dbReference type="EMBL" id="SJDL01000023">
    <property type="protein sequence ID" value="TBW54342.1"/>
    <property type="molecule type" value="Genomic_DNA"/>
</dbReference>
<feature type="transmembrane region" description="Helical" evidence="1">
    <location>
        <begin position="21"/>
        <end position="43"/>
    </location>
</feature>
<accession>A0ABY1ZIA5</accession>
<evidence type="ECO:0000256" key="1">
    <source>
        <dbReference type="SAM" id="Phobius"/>
    </source>
</evidence>
<keyword evidence="1" id="KW-1133">Transmembrane helix</keyword>
<evidence type="ECO:0000313" key="3">
    <source>
        <dbReference type="EMBL" id="TBW54342.1"/>
    </source>
</evidence>
<name>A0ABY1ZIA5_9GAMM</name>
<dbReference type="Pfam" id="PF13400">
    <property type="entry name" value="Tad"/>
    <property type="match status" value="1"/>
</dbReference>